<reference evidence="2 3" key="3">
    <citation type="submission" date="2017-03" db="EMBL/GenBank/DDBJ databases">
        <authorList>
            <person name="Regsiter A."/>
            <person name="William W."/>
        </authorList>
    </citation>
    <scope>NUCLEOTIDE SEQUENCE [LARGE SCALE GENOMIC DNA]</scope>
    <source>
        <strain evidence="2">PRJEB5721</strain>
    </source>
</reference>
<gene>
    <name evidence="2" type="ORF">AFERRI_20250</name>
    <name evidence="1" type="ORF">AFERRI_600139</name>
</gene>
<keyword evidence="3" id="KW-1185">Reference proteome</keyword>
<evidence type="ECO:0000313" key="2">
    <source>
        <dbReference type="EMBL" id="SMH65468.1"/>
    </source>
</evidence>
<sequence>MTFEEGAAVFFDPFFRLVDASSDHEARDAAFGSSAAGHLLFVVHIVDRGRIHPHYFGPQTDE</sequence>
<name>A0A060UZ15_9PROT</name>
<protein>
    <submittedName>
        <fullName evidence="1">Uncharacterized protein</fullName>
    </submittedName>
</protein>
<proteinExistence type="predicted"/>
<dbReference type="EMBL" id="CCCS020000057">
    <property type="protein sequence ID" value="CDQ11913.1"/>
    <property type="molecule type" value="Genomic_DNA"/>
</dbReference>
<dbReference type="Proteomes" id="UP000193925">
    <property type="component" value="Chromosome AFERRI"/>
</dbReference>
<dbReference type="EMBL" id="LT841305">
    <property type="protein sequence ID" value="SMH65468.1"/>
    <property type="molecule type" value="Genomic_DNA"/>
</dbReference>
<dbReference type="RefSeq" id="WP_197052788.1">
    <property type="nucleotide sequence ID" value="NZ_CCCS020000057.1"/>
</dbReference>
<evidence type="ECO:0000313" key="1">
    <source>
        <dbReference type="EMBL" id="CDQ11913.1"/>
    </source>
</evidence>
<organism evidence="1">
    <name type="scientific">Acidithiobacillus ferrivorans</name>
    <dbReference type="NCBI Taxonomy" id="160808"/>
    <lineage>
        <taxon>Bacteria</taxon>
        <taxon>Pseudomonadati</taxon>
        <taxon>Pseudomonadota</taxon>
        <taxon>Acidithiobacillia</taxon>
        <taxon>Acidithiobacillales</taxon>
        <taxon>Acidithiobacillaceae</taxon>
        <taxon>Acidithiobacillus</taxon>
    </lineage>
</organism>
<reference evidence="1" key="1">
    <citation type="submission" date="2014-03" db="EMBL/GenBank/DDBJ databases">
        <authorList>
            <person name="Genoscope - CEA"/>
        </authorList>
    </citation>
    <scope>NUCLEOTIDE SEQUENCE [LARGE SCALE GENOMIC DNA]</scope>
    <source>
        <strain evidence="1">CF27</strain>
    </source>
</reference>
<reference evidence="1" key="2">
    <citation type="submission" date="2014-07" db="EMBL/GenBank/DDBJ databases">
        <title>Initial genome analysis of the psychrotolerant acidophile Acidithiobacillus ferrivorans CF27: insights into iron and sulfur oxidation pathways and into biofilm formation.</title>
        <authorList>
            <person name="Talla E."/>
            <person name="Hedrich S."/>
            <person name="Mangenot S."/>
            <person name="Ji B."/>
            <person name="Johnson D.B."/>
            <person name="Barbe V."/>
            <person name="Bonnefoy V."/>
        </authorList>
    </citation>
    <scope>NUCLEOTIDE SEQUENCE [LARGE SCALE GENOMIC DNA]</scope>
    <source>
        <strain evidence="1">CF27</strain>
    </source>
</reference>
<dbReference type="AlphaFoldDB" id="A0A060UZ15"/>
<accession>A0A060UZ15</accession>
<evidence type="ECO:0000313" key="3">
    <source>
        <dbReference type="Proteomes" id="UP000193925"/>
    </source>
</evidence>